<evidence type="ECO:0000313" key="2">
    <source>
        <dbReference type="EMBL" id="KAL0061039.1"/>
    </source>
</evidence>
<keyword evidence="3" id="KW-1185">Reference proteome</keyword>
<evidence type="ECO:0000313" key="3">
    <source>
        <dbReference type="Proteomes" id="UP001437256"/>
    </source>
</evidence>
<dbReference type="InterPro" id="IPR029058">
    <property type="entry name" value="AB_hydrolase_fold"/>
</dbReference>
<dbReference type="PANTHER" id="PTHR42103">
    <property type="entry name" value="ALPHA/BETA-HYDROLASES SUPERFAMILY PROTEIN"/>
    <property type="match status" value="1"/>
</dbReference>
<evidence type="ECO:0000259" key="1">
    <source>
        <dbReference type="Pfam" id="PF12697"/>
    </source>
</evidence>
<reference evidence="2 3" key="1">
    <citation type="submission" date="2024-05" db="EMBL/GenBank/DDBJ databases">
        <title>A draft genome resource for the thread blight pathogen Marasmius tenuissimus strain MS-2.</title>
        <authorList>
            <person name="Yulfo-Soto G.E."/>
            <person name="Baruah I.K."/>
            <person name="Amoako-Attah I."/>
            <person name="Bukari Y."/>
            <person name="Meinhardt L.W."/>
            <person name="Bailey B.A."/>
            <person name="Cohen S.P."/>
        </authorList>
    </citation>
    <scope>NUCLEOTIDE SEQUENCE [LARGE SCALE GENOMIC DNA]</scope>
    <source>
        <strain evidence="2 3">MS-2</strain>
    </source>
</reference>
<dbReference type="PANTHER" id="PTHR42103:SF2">
    <property type="entry name" value="AB HYDROLASE-1 DOMAIN-CONTAINING PROTEIN"/>
    <property type="match status" value="1"/>
</dbReference>
<name>A0ABR2ZIK3_9AGAR</name>
<organism evidence="2 3">
    <name type="scientific">Marasmius tenuissimus</name>
    <dbReference type="NCBI Taxonomy" id="585030"/>
    <lineage>
        <taxon>Eukaryota</taxon>
        <taxon>Fungi</taxon>
        <taxon>Dikarya</taxon>
        <taxon>Basidiomycota</taxon>
        <taxon>Agaricomycotina</taxon>
        <taxon>Agaricomycetes</taxon>
        <taxon>Agaricomycetidae</taxon>
        <taxon>Agaricales</taxon>
        <taxon>Marasmiineae</taxon>
        <taxon>Marasmiaceae</taxon>
        <taxon>Marasmius</taxon>
    </lineage>
</organism>
<dbReference type="Pfam" id="PF12697">
    <property type="entry name" value="Abhydrolase_6"/>
    <property type="match status" value="1"/>
</dbReference>
<proteinExistence type="predicted"/>
<dbReference type="SUPFAM" id="SSF53474">
    <property type="entry name" value="alpha/beta-Hydrolases"/>
    <property type="match status" value="1"/>
</dbReference>
<dbReference type="EMBL" id="JBBXMP010000150">
    <property type="protein sequence ID" value="KAL0061039.1"/>
    <property type="molecule type" value="Genomic_DNA"/>
</dbReference>
<accession>A0ABR2ZIK3</accession>
<gene>
    <name evidence="2" type="ORF">AAF712_012160</name>
</gene>
<comment type="caution">
    <text evidence="2">The sequence shown here is derived from an EMBL/GenBank/DDBJ whole genome shotgun (WGS) entry which is preliminary data.</text>
</comment>
<sequence length="228" mass="25453">MRIQLNSVALEADVILSSHKDTGKLAVCLHPWSWLGGQMLDPVLESLVAPLQSKDYHIIRYNSRGVGGSSGWPSFTGFKECDDLQTLVRWALENPEMPNINSVVVIGYSYGSLIAGTHPILPPPMKTSHILISYPVSVRGWLTLFRTSTYIQKLKDLLSNPASRVLAVYGDRDEFTSKTSYANWETELKSVEGSERGQLDTVCIEGASHFWGGRSGQQMRETIERWLP</sequence>
<feature type="domain" description="AB hydrolase-1" evidence="1">
    <location>
        <begin position="28"/>
        <end position="144"/>
    </location>
</feature>
<dbReference type="InterPro" id="IPR000073">
    <property type="entry name" value="AB_hydrolase_1"/>
</dbReference>
<dbReference type="Proteomes" id="UP001437256">
    <property type="component" value="Unassembled WGS sequence"/>
</dbReference>
<dbReference type="Gene3D" id="3.40.50.1820">
    <property type="entry name" value="alpha/beta hydrolase"/>
    <property type="match status" value="1"/>
</dbReference>
<protein>
    <recommendedName>
        <fullName evidence="1">AB hydrolase-1 domain-containing protein</fullName>
    </recommendedName>
</protein>